<accession>A0ABT8SN89</accession>
<dbReference type="InterPro" id="IPR029057">
    <property type="entry name" value="PRTase-like"/>
</dbReference>
<dbReference type="PANTHER" id="PTHR47505:SF1">
    <property type="entry name" value="DNA UTILIZATION PROTEIN YHGH"/>
    <property type="match status" value="1"/>
</dbReference>
<name>A0ABT8SN89_9CAUL</name>
<dbReference type="CDD" id="cd06223">
    <property type="entry name" value="PRTases_typeI"/>
    <property type="match status" value="1"/>
</dbReference>
<gene>
    <name evidence="3" type="ORF">Q0812_11435</name>
</gene>
<dbReference type="Proteomes" id="UP001169063">
    <property type="component" value="Unassembled WGS sequence"/>
</dbReference>
<protein>
    <submittedName>
        <fullName evidence="3">ComF family protein</fullName>
    </submittedName>
</protein>
<dbReference type="PANTHER" id="PTHR47505">
    <property type="entry name" value="DNA UTILIZATION PROTEIN YHGH"/>
    <property type="match status" value="1"/>
</dbReference>
<dbReference type="InterPro" id="IPR000836">
    <property type="entry name" value="PRTase_dom"/>
</dbReference>
<evidence type="ECO:0000259" key="2">
    <source>
        <dbReference type="Pfam" id="PF00156"/>
    </source>
</evidence>
<comment type="caution">
    <text evidence="3">The sequence shown here is derived from an EMBL/GenBank/DDBJ whole genome shotgun (WGS) entry which is preliminary data.</text>
</comment>
<dbReference type="RefSeq" id="WP_302110470.1">
    <property type="nucleotide sequence ID" value="NZ_JAUKTR010000005.1"/>
</dbReference>
<proteinExistence type="inferred from homology"/>
<evidence type="ECO:0000256" key="1">
    <source>
        <dbReference type="ARBA" id="ARBA00008007"/>
    </source>
</evidence>
<comment type="similarity">
    <text evidence="1">Belongs to the ComF/GntX family.</text>
</comment>
<evidence type="ECO:0000313" key="4">
    <source>
        <dbReference type="Proteomes" id="UP001169063"/>
    </source>
</evidence>
<keyword evidence="4" id="KW-1185">Reference proteome</keyword>
<organism evidence="3 4">
    <name type="scientific">Peiella sedimenti</name>
    <dbReference type="NCBI Taxonomy" id="3061083"/>
    <lineage>
        <taxon>Bacteria</taxon>
        <taxon>Pseudomonadati</taxon>
        <taxon>Pseudomonadota</taxon>
        <taxon>Alphaproteobacteria</taxon>
        <taxon>Caulobacterales</taxon>
        <taxon>Caulobacteraceae</taxon>
        <taxon>Peiella</taxon>
    </lineage>
</organism>
<feature type="domain" description="Phosphoribosyltransferase" evidence="2">
    <location>
        <begin position="199"/>
        <end position="266"/>
    </location>
</feature>
<dbReference type="EMBL" id="JAUKTR010000005">
    <property type="protein sequence ID" value="MDO1560039.1"/>
    <property type="molecule type" value="Genomic_DNA"/>
</dbReference>
<evidence type="ECO:0000313" key="3">
    <source>
        <dbReference type="EMBL" id="MDO1560039.1"/>
    </source>
</evidence>
<dbReference type="SUPFAM" id="SSF53271">
    <property type="entry name" value="PRTase-like"/>
    <property type="match status" value="1"/>
</dbReference>
<sequence length="271" mass="28931">MAVQDHEAAARIKSWLTPGPRLREVAAGLLDAVMPPVTLDQAGRSGAAGLAAPGLSLEGWRSLTFLEEPVCDGCGAPFEFAPLDPADRCLGCQARPHRFARARAACLYDEGSRDLILPFKHADRLELAPLFARWLNRAAAPLIETCDAIAPVPLHRLRLLSRRANQAAEIARPLARMAGRAYLPDALVRARATKTQGGRGASGRRRNVSGAFAVPDSRRAQVEGKRILLIDDVLTTGATADACARALLDAGASAVDLAVVARVDRGRDVTR</sequence>
<reference evidence="3" key="1">
    <citation type="submission" date="2023-07" db="EMBL/GenBank/DDBJ databases">
        <title>Brevundimonas soil sp. nov., isolated from the soil of chemical plant.</title>
        <authorList>
            <person name="Wu N."/>
        </authorList>
    </citation>
    <scope>NUCLEOTIDE SEQUENCE</scope>
    <source>
        <strain evidence="3">XZ-24</strain>
    </source>
</reference>
<dbReference type="InterPro" id="IPR051910">
    <property type="entry name" value="ComF/GntX_DNA_util-trans"/>
</dbReference>
<dbReference type="Gene3D" id="3.40.50.2020">
    <property type="match status" value="1"/>
</dbReference>
<dbReference type="Pfam" id="PF00156">
    <property type="entry name" value="Pribosyltran"/>
    <property type="match status" value="1"/>
</dbReference>